<sequence>MAKSKNHTSHNQNRKQHRNGIHRPKTYRYPSMKGVDPKFLKNLKFSKKHNKNTKKYTGDFCNGVALGFQ</sequence>
<accession>A0A8W8LYQ2</accession>
<dbReference type="InterPro" id="IPR002673">
    <property type="entry name" value="Ribosomal_eL29"/>
</dbReference>
<dbReference type="PANTHER" id="PTHR12884">
    <property type="entry name" value="60S RIBOSOMAL PROTEIN L29"/>
    <property type="match status" value="1"/>
</dbReference>
<feature type="compositionally biased region" description="Basic residues" evidence="5">
    <location>
        <begin position="1"/>
        <end position="26"/>
    </location>
</feature>
<dbReference type="GO" id="GO:0002181">
    <property type="term" value="P:cytoplasmic translation"/>
    <property type="evidence" value="ECO:0007669"/>
    <property type="project" value="TreeGrafter"/>
</dbReference>
<dbReference type="GO" id="GO:0003735">
    <property type="term" value="F:structural constituent of ribosome"/>
    <property type="evidence" value="ECO:0007669"/>
    <property type="project" value="UniProtKB-UniRule"/>
</dbReference>
<dbReference type="AlphaFoldDB" id="A0A8W8LYQ2"/>
<dbReference type="GO" id="GO:0022625">
    <property type="term" value="C:cytosolic large ribosomal subunit"/>
    <property type="evidence" value="ECO:0007669"/>
    <property type="project" value="TreeGrafter"/>
</dbReference>
<keyword evidence="3 4" id="KW-0687">Ribonucleoprotein</keyword>
<comment type="similarity">
    <text evidence="1 4">Belongs to the eukaryotic ribosomal protein eL29 family.</text>
</comment>
<dbReference type="Pfam" id="PF01779">
    <property type="entry name" value="Ribosomal_L29e"/>
    <property type="match status" value="1"/>
</dbReference>
<evidence type="ECO:0000313" key="7">
    <source>
        <dbReference type="Proteomes" id="UP000005408"/>
    </source>
</evidence>
<evidence type="ECO:0000256" key="2">
    <source>
        <dbReference type="ARBA" id="ARBA00022980"/>
    </source>
</evidence>
<proteinExistence type="inferred from homology"/>
<evidence type="ECO:0000256" key="3">
    <source>
        <dbReference type="ARBA" id="ARBA00023274"/>
    </source>
</evidence>
<dbReference type="Gene3D" id="6.10.140.1730">
    <property type="match status" value="1"/>
</dbReference>
<organism evidence="6 7">
    <name type="scientific">Magallana gigas</name>
    <name type="common">Pacific oyster</name>
    <name type="synonym">Crassostrea gigas</name>
    <dbReference type="NCBI Taxonomy" id="29159"/>
    <lineage>
        <taxon>Eukaryota</taxon>
        <taxon>Metazoa</taxon>
        <taxon>Spiralia</taxon>
        <taxon>Lophotrochozoa</taxon>
        <taxon>Mollusca</taxon>
        <taxon>Bivalvia</taxon>
        <taxon>Autobranchia</taxon>
        <taxon>Pteriomorphia</taxon>
        <taxon>Ostreida</taxon>
        <taxon>Ostreoidea</taxon>
        <taxon>Ostreidae</taxon>
        <taxon>Magallana</taxon>
    </lineage>
</organism>
<evidence type="ECO:0000256" key="5">
    <source>
        <dbReference type="SAM" id="MobiDB-lite"/>
    </source>
</evidence>
<evidence type="ECO:0000313" key="6">
    <source>
        <dbReference type="EnsemblMetazoa" id="G30225.6:cds"/>
    </source>
</evidence>
<protein>
    <recommendedName>
        <fullName evidence="4">60S ribosomal protein L29</fullName>
    </recommendedName>
</protein>
<reference evidence="6" key="1">
    <citation type="submission" date="2022-08" db="UniProtKB">
        <authorList>
            <consortium name="EnsemblMetazoa"/>
        </authorList>
    </citation>
    <scope>IDENTIFICATION</scope>
    <source>
        <strain evidence="6">05x7-T-G4-1.051#20</strain>
    </source>
</reference>
<evidence type="ECO:0000256" key="4">
    <source>
        <dbReference type="RuleBase" id="RU364026"/>
    </source>
</evidence>
<dbReference type="PANTHER" id="PTHR12884:SF0">
    <property type="entry name" value="60S RIBOSOMAL PROTEIN L29"/>
    <property type="match status" value="1"/>
</dbReference>
<keyword evidence="2 4" id="KW-0689">Ribosomal protein</keyword>
<name>A0A8W8LYQ2_MAGGI</name>
<evidence type="ECO:0000256" key="1">
    <source>
        <dbReference type="ARBA" id="ARBA00010247"/>
    </source>
</evidence>
<dbReference type="Proteomes" id="UP000005408">
    <property type="component" value="Unassembled WGS sequence"/>
</dbReference>
<dbReference type="EnsemblMetazoa" id="G30225.6">
    <property type="protein sequence ID" value="G30225.6:cds"/>
    <property type="gene ID" value="G30225"/>
</dbReference>
<keyword evidence="7" id="KW-1185">Reference proteome</keyword>
<feature type="region of interest" description="Disordered" evidence="5">
    <location>
        <begin position="1"/>
        <end position="35"/>
    </location>
</feature>